<dbReference type="Pfam" id="PF01381">
    <property type="entry name" value="HTH_3"/>
    <property type="match status" value="1"/>
</dbReference>
<dbReference type="Proteomes" id="UP001216595">
    <property type="component" value="Unassembled WGS sequence"/>
</dbReference>
<accession>A0ABT5IBG1</accession>
<name>A0ABT5IBG1_9CAUL</name>
<proteinExistence type="predicted"/>
<reference evidence="2 3" key="1">
    <citation type="submission" date="2023-01" db="EMBL/GenBank/DDBJ databases">
        <title>Novel species of the genus Asticcacaulis isolated from rivers.</title>
        <authorList>
            <person name="Lu H."/>
        </authorList>
    </citation>
    <scope>NUCLEOTIDE SEQUENCE [LARGE SCALE GENOMIC DNA]</scope>
    <source>
        <strain evidence="2 3">DXS10W</strain>
    </source>
</reference>
<protein>
    <submittedName>
        <fullName evidence="2">Helix-turn-helix transcriptional regulator</fullName>
    </submittedName>
</protein>
<dbReference type="Gene3D" id="1.10.260.40">
    <property type="entry name" value="lambda repressor-like DNA-binding domains"/>
    <property type="match status" value="1"/>
</dbReference>
<comment type="caution">
    <text evidence="2">The sequence shown here is derived from an EMBL/GenBank/DDBJ whole genome shotgun (WGS) entry which is preliminary data.</text>
</comment>
<dbReference type="EMBL" id="JAQQKW010000002">
    <property type="protein sequence ID" value="MDC7693525.1"/>
    <property type="molecule type" value="Genomic_DNA"/>
</dbReference>
<sequence>MKKILRSPEQLALQELLKASRHSAQLTQESLAGKLGKPQSFVAKYEAGERLLNVIEFIYVVEALGKSPTEFMGELHQRIAGIQATENGK</sequence>
<dbReference type="InterPro" id="IPR010982">
    <property type="entry name" value="Lambda_DNA-bd_dom_sf"/>
</dbReference>
<dbReference type="RefSeq" id="WP_272740286.1">
    <property type="nucleotide sequence ID" value="NZ_JAQQKW010000002.1"/>
</dbReference>
<dbReference type="PROSITE" id="PS50943">
    <property type="entry name" value="HTH_CROC1"/>
    <property type="match status" value="1"/>
</dbReference>
<dbReference type="SUPFAM" id="SSF47413">
    <property type="entry name" value="lambda repressor-like DNA-binding domains"/>
    <property type="match status" value="1"/>
</dbReference>
<evidence type="ECO:0000313" key="2">
    <source>
        <dbReference type="EMBL" id="MDC7693525.1"/>
    </source>
</evidence>
<gene>
    <name evidence="2" type="ORF">PQU94_04425</name>
</gene>
<dbReference type="CDD" id="cd00093">
    <property type="entry name" value="HTH_XRE"/>
    <property type="match status" value="1"/>
</dbReference>
<evidence type="ECO:0000313" key="3">
    <source>
        <dbReference type="Proteomes" id="UP001216595"/>
    </source>
</evidence>
<evidence type="ECO:0000259" key="1">
    <source>
        <dbReference type="PROSITE" id="PS50943"/>
    </source>
</evidence>
<dbReference type="InterPro" id="IPR001387">
    <property type="entry name" value="Cro/C1-type_HTH"/>
</dbReference>
<keyword evidence="3" id="KW-1185">Reference proteome</keyword>
<dbReference type="SMART" id="SM00530">
    <property type="entry name" value="HTH_XRE"/>
    <property type="match status" value="1"/>
</dbReference>
<feature type="domain" description="HTH cro/C1-type" evidence="1">
    <location>
        <begin position="17"/>
        <end position="71"/>
    </location>
</feature>
<organism evidence="2 3">
    <name type="scientific">Asticcacaulis currens</name>
    <dbReference type="NCBI Taxonomy" id="2984210"/>
    <lineage>
        <taxon>Bacteria</taxon>
        <taxon>Pseudomonadati</taxon>
        <taxon>Pseudomonadota</taxon>
        <taxon>Alphaproteobacteria</taxon>
        <taxon>Caulobacterales</taxon>
        <taxon>Caulobacteraceae</taxon>
        <taxon>Asticcacaulis</taxon>
    </lineage>
</organism>